<dbReference type="Pfam" id="PF12535">
    <property type="entry name" value="Nudix_N"/>
    <property type="match status" value="1"/>
</dbReference>
<dbReference type="Proteomes" id="UP000540490">
    <property type="component" value="Unassembled WGS sequence"/>
</dbReference>
<evidence type="ECO:0000313" key="7">
    <source>
        <dbReference type="Proteomes" id="UP000561077"/>
    </source>
</evidence>
<dbReference type="InterPro" id="IPR015797">
    <property type="entry name" value="NUDIX_hydrolase-like_dom_sf"/>
</dbReference>
<dbReference type="EMBL" id="JABEQO010000003">
    <property type="protein sequence ID" value="MBB2163636.1"/>
    <property type="molecule type" value="Genomic_DNA"/>
</dbReference>
<accession>A0A7W4IIT0</accession>
<dbReference type="CDD" id="cd04672">
    <property type="entry name" value="NUDIX_CDP-Chase_like"/>
    <property type="match status" value="1"/>
</dbReference>
<name>A0A7W4IIT0_9PROT</name>
<comment type="caution">
    <text evidence="4">The sequence shown here is derived from an EMBL/GenBank/DDBJ whole genome shotgun (WGS) entry which is preliminary data.</text>
</comment>
<evidence type="ECO:0000259" key="3">
    <source>
        <dbReference type="PROSITE" id="PS51462"/>
    </source>
</evidence>
<feature type="domain" description="Nudix hydrolase" evidence="3">
    <location>
        <begin position="68"/>
        <end position="196"/>
    </location>
</feature>
<dbReference type="EMBL" id="JABEQN010000004">
    <property type="protein sequence ID" value="MBB2192950.1"/>
    <property type="molecule type" value="Genomic_DNA"/>
</dbReference>
<dbReference type="InterPro" id="IPR059176">
    <property type="entry name" value="UDP-X_N"/>
</dbReference>
<evidence type="ECO:0000256" key="2">
    <source>
        <dbReference type="ARBA" id="ARBA00022801"/>
    </source>
</evidence>
<dbReference type="Gene3D" id="3.90.79.10">
    <property type="entry name" value="Nucleoside Triphosphate Pyrophosphohydrolase"/>
    <property type="match status" value="1"/>
</dbReference>
<dbReference type="PROSITE" id="PS51462">
    <property type="entry name" value="NUDIX"/>
    <property type="match status" value="1"/>
</dbReference>
<evidence type="ECO:0000256" key="1">
    <source>
        <dbReference type="ARBA" id="ARBA00001946"/>
    </source>
</evidence>
<comment type="cofactor">
    <cofactor evidence="1">
        <name>Mg(2+)</name>
        <dbReference type="ChEBI" id="CHEBI:18420"/>
    </cofactor>
</comment>
<evidence type="ECO:0000313" key="5">
    <source>
        <dbReference type="EMBL" id="MBB2192950.1"/>
    </source>
</evidence>
<reference evidence="6 7" key="1">
    <citation type="submission" date="2020-04" db="EMBL/GenBank/DDBJ databases">
        <title>Description of novel Gluconacetobacter.</title>
        <authorList>
            <person name="Sombolestani A."/>
        </authorList>
    </citation>
    <scope>NUCLEOTIDE SEQUENCE [LARGE SCALE GENOMIC DNA]</scope>
    <source>
        <strain evidence="5 6">LMG 1728</strain>
        <strain evidence="4 7">LMG 1731</strain>
    </source>
</reference>
<sequence>MSGEPEWLVWAREIQAIAQTGLTFARDPFDRERYEALRSIAARMMAAGCDEPVARIEALFAGQEGYATPKVEVRAAVFDDSGRILMVREVLDEGRWTLPGGWADVNLTPAENAVKEVREESGYIVTVRRLAAVWDRARQGHGDKAFSCVKCFFLCDLAGGEAATSIETSEIAWFGAEEIPEDLSLGRVLPGQIRRMFDHYREPGLPADFE</sequence>
<dbReference type="Pfam" id="PF00293">
    <property type="entry name" value="NUDIX"/>
    <property type="match status" value="1"/>
</dbReference>
<evidence type="ECO:0000313" key="6">
    <source>
        <dbReference type="Proteomes" id="UP000540490"/>
    </source>
</evidence>
<keyword evidence="6" id="KW-1185">Reference proteome</keyword>
<gene>
    <name evidence="5" type="ORF">HLH25_04700</name>
    <name evidence="4" type="ORF">HLH26_03610</name>
</gene>
<proteinExistence type="predicted"/>
<keyword evidence="2 4" id="KW-0378">Hydrolase</keyword>
<evidence type="ECO:0000313" key="4">
    <source>
        <dbReference type="EMBL" id="MBB2163636.1"/>
    </source>
</evidence>
<protein>
    <submittedName>
        <fullName evidence="4">NUDIX hydrolase</fullName>
    </submittedName>
</protein>
<dbReference type="SUPFAM" id="SSF55811">
    <property type="entry name" value="Nudix"/>
    <property type="match status" value="1"/>
</dbReference>
<dbReference type="InterPro" id="IPR000086">
    <property type="entry name" value="NUDIX_hydrolase_dom"/>
</dbReference>
<dbReference type="PANTHER" id="PTHR43046:SF16">
    <property type="entry name" value="ADP-RIBOSE PYROPHOSPHATASE YJHB-RELATED"/>
    <property type="match status" value="1"/>
</dbReference>
<dbReference type="Proteomes" id="UP000561077">
    <property type="component" value="Unassembled WGS sequence"/>
</dbReference>
<dbReference type="PANTHER" id="PTHR43046">
    <property type="entry name" value="GDP-MANNOSE MANNOSYL HYDROLASE"/>
    <property type="match status" value="1"/>
</dbReference>
<organism evidence="4 7">
    <name type="scientific">Gluconacetobacter dulcium</name>
    <dbReference type="NCBI Taxonomy" id="2729096"/>
    <lineage>
        <taxon>Bacteria</taxon>
        <taxon>Pseudomonadati</taxon>
        <taxon>Pseudomonadota</taxon>
        <taxon>Alphaproteobacteria</taxon>
        <taxon>Acetobacterales</taxon>
        <taxon>Acetobacteraceae</taxon>
        <taxon>Gluconacetobacter</taxon>
    </lineage>
</organism>
<dbReference type="AlphaFoldDB" id="A0A7W4IIT0"/>
<dbReference type="GO" id="GO:0016787">
    <property type="term" value="F:hydrolase activity"/>
    <property type="evidence" value="ECO:0007669"/>
    <property type="project" value="UniProtKB-KW"/>
</dbReference>
<dbReference type="RefSeq" id="WP_182972975.1">
    <property type="nucleotide sequence ID" value="NZ_JABEQN010000004.1"/>
</dbReference>
<dbReference type="Gene3D" id="6.10.250.1120">
    <property type="match status" value="1"/>
</dbReference>